<comment type="caution">
    <text evidence="1">The sequence shown here is derived from an EMBL/GenBank/DDBJ whole genome shotgun (WGS) entry which is preliminary data.</text>
</comment>
<organism evidence="1 2">
    <name type="scientific">Streptococcus oralis</name>
    <dbReference type="NCBI Taxonomy" id="1303"/>
    <lineage>
        <taxon>Bacteria</taxon>
        <taxon>Bacillati</taxon>
        <taxon>Bacillota</taxon>
        <taxon>Bacilli</taxon>
        <taxon>Lactobacillales</taxon>
        <taxon>Streptococcaceae</taxon>
        <taxon>Streptococcus</taxon>
    </lineage>
</organism>
<sequence>MEKEYINDYHLQIAMTEYRDLFKDGEAVTPNNDILGTVTQVYNNTTGAGEQVYAVVKNPNEKADEVQGVKVCFYVIL</sequence>
<proteinExistence type="predicted"/>
<reference evidence="1 2" key="1">
    <citation type="submission" date="2016-01" db="EMBL/GenBank/DDBJ databases">
        <title>Highly variable Streptococcus oralis are common among viridans streptococci isolated from primates.</title>
        <authorList>
            <person name="Denapaite D."/>
            <person name="Rieger M."/>
            <person name="Koendgen S."/>
            <person name="Brueckner R."/>
            <person name="Ochigava I."/>
            <person name="Kappeler P."/>
            <person name="Maetz-Rensing K."/>
            <person name="Leendertz F."/>
            <person name="Hakenbeck R."/>
        </authorList>
    </citation>
    <scope>NUCLEOTIDE SEQUENCE [LARGE SCALE GENOMIC DNA]</scope>
    <source>
        <strain evidence="1 2">DD05</strain>
    </source>
</reference>
<accession>A0A139M9P3</accession>
<gene>
    <name evidence="1" type="ORF">SORDD05_00741</name>
</gene>
<name>A0A139M9P3_STROR</name>
<dbReference type="EMBL" id="LQOG01000023">
    <property type="protein sequence ID" value="KXT60372.1"/>
    <property type="molecule type" value="Genomic_DNA"/>
</dbReference>
<protein>
    <submittedName>
        <fullName evidence="1">Uncharacterized protein</fullName>
    </submittedName>
</protein>
<dbReference type="PATRIC" id="fig|1303.76.peg.775"/>
<evidence type="ECO:0000313" key="2">
    <source>
        <dbReference type="Proteomes" id="UP000070541"/>
    </source>
</evidence>
<evidence type="ECO:0000313" key="1">
    <source>
        <dbReference type="EMBL" id="KXT60372.1"/>
    </source>
</evidence>
<dbReference type="RefSeq" id="WP_061417155.1">
    <property type="nucleotide sequence ID" value="NZ_KQ969037.1"/>
</dbReference>
<dbReference type="AlphaFoldDB" id="A0A139M9P3"/>
<dbReference type="Proteomes" id="UP000070541">
    <property type="component" value="Unassembled WGS sequence"/>
</dbReference>